<dbReference type="InterPro" id="IPR000522">
    <property type="entry name" value="ABC_transptr_permease_BtuC"/>
</dbReference>
<name>A0A974PLC6_9HYPH</name>
<dbReference type="Proteomes" id="UP000596427">
    <property type="component" value="Chromosome"/>
</dbReference>
<dbReference type="PANTHER" id="PTHR30472:SF19">
    <property type="entry name" value="PETROBACTIN IMPORT SYSTEM PERMEASE PROTEIN YCLO"/>
    <property type="match status" value="1"/>
</dbReference>
<feature type="transmembrane region" description="Helical" evidence="8">
    <location>
        <begin position="103"/>
        <end position="124"/>
    </location>
</feature>
<evidence type="ECO:0000256" key="5">
    <source>
        <dbReference type="ARBA" id="ARBA00022692"/>
    </source>
</evidence>
<dbReference type="InterPro" id="IPR037294">
    <property type="entry name" value="ABC_BtuC-like"/>
</dbReference>
<dbReference type="EMBL" id="CP063362">
    <property type="protein sequence ID" value="QRG05728.1"/>
    <property type="molecule type" value="Genomic_DNA"/>
</dbReference>
<dbReference type="KEGG" id="xdi:EZH22_22200"/>
<dbReference type="PANTHER" id="PTHR30472">
    <property type="entry name" value="FERRIC ENTEROBACTIN TRANSPORT SYSTEM PERMEASE PROTEIN"/>
    <property type="match status" value="1"/>
</dbReference>
<sequence length="347" mass="36129">MRSPWARWPASSAARCSSTCCSGGATALADARSVRARRALLLLALAAVIAAACFMTVGARGGWGFVLSLRGGKLAGLVLVGTAVAVSTVLFQTLTENRILTPAVMGFDALYVAIQTAVVFALGAQGAAAIDPRLRFAGEAVLLAAAALGLFRWLFDGRRGFHLVVLAGLVFGILCRGLANLLQRILDPNEFSVLQSLLFTRFNVVDTALLPVAAVAILAAGALALRLAPTLDALALGRDTAINLGIDHRRMVTILILLVAVLVSVSTALVGPVLFFGLLVSNLAYLAIGTERHIHTLPAATLIAIACLAGGQTVLERLLGYDAALSVVIEFAGGIVFILLLLRGTRT</sequence>
<keyword evidence="6 8" id="KW-1133">Transmembrane helix</keyword>
<evidence type="ECO:0000256" key="7">
    <source>
        <dbReference type="ARBA" id="ARBA00023136"/>
    </source>
</evidence>
<dbReference type="Gene3D" id="1.10.3470.10">
    <property type="entry name" value="ABC transporter involved in vitamin B12 uptake, BtuC"/>
    <property type="match status" value="1"/>
</dbReference>
<evidence type="ECO:0000256" key="2">
    <source>
        <dbReference type="ARBA" id="ARBA00007935"/>
    </source>
</evidence>
<dbReference type="GO" id="GO:0022857">
    <property type="term" value="F:transmembrane transporter activity"/>
    <property type="evidence" value="ECO:0007669"/>
    <property type="project" value="InterPro"/>
</dbReference>
<feature type="transmembrane region" description="Helical" evidence="8">
    <location>
        <begin position="203"/>
        <end position="225"/>
    </location>
</feature>
<accession>A0A974PLC6</accession>
<reference evidence="9 10" key="1">
    <citation type="submission" date="2020-10" db="EMBL/GenBank/DDBJ databases">
        <title>Degradation of 1,4-Dioxane by Xanthobacter sp. YN2, via a Novel Group-2 Soluble Di-Iron Monooxygenase.</title>
        <authorList>
            <person name="Ma F."/>
            <person name="Wang Y."/>
            <person name="Yang J."/>
            <person name="Guo H."/>
            <person name="Su D."/>
            <person name="Yu L."/>
        </authorList>
    </citation>
    <scope>NUCLEOTIDE SEQUENCE [LARGE SCALE GENOMIC DNA]</scope>
    <source>
        <strain evidence="9 10">YN2</strain>
    </source>
</reference>
<evidence type="ECO:0000256" key="6">
    <source>
        <dbReference type="ARBA" id="ARBA00022989"/>
    </source>
</evidence>
<evidence type="ECO:0000313" key="10">
    <source>
        <dbReference type="Proteomes" id="UP000596427"/>
    </source>
</evidence>
<feature type="transmembrane region" description="Helical" evidence="8">
    <location>
        <begin position="254"/>
        <end position="285"/>
    </location>
</feature>
<gene>
    <name evidence="9" type="ORF">EZH22_22200</name>
</gene>
<comment type="similarity">
    <text evidence="2">Belongs to the binding-protein-dependent transport system permease family. FecCD subfamily.</text>
</comment>
<organism evidence="9 10">
    <name type="scientific">Xanthobacter dioxanivorans</name>
    <dbReference type="NCBI Taxonomy" id="2528964"/>
    <lineage>
        <taxon>Bacteria</taxon>
        <taxon>Pseudomonadati</taxon>
        <taxon>Pseudomonadota</taxon>
        <taxon>Alphaproteobacteria</taxon>
        <taxon>Hyphomicrobiales</taxon>
        <taxon>Xanthobacteraceae</taxon>
        <taxon>Xanthobacter</taxon>
    </lineage>
</organism>
<keyword evidence="7 8" id="KW-0472">Membrane</keyword>
<keyword evidence="10" id="KW-1185">Reference proteome</keyword>
<evidence type="ECO:0000256" key="3">
    <source>
        <dbReference type="ARBA" id="ARBA00022448"/>
    </source>
</evidence>
<protein>
    <submittedName>
        <fullName evidence="9">Iron chelate uptake ABC transporter family permease subunit</fullName>
    </submittedName>
</protein>
<dbReference type="AlphaFoldDB" id="A0A974PLC6"/>
<feature type="transmembrane region" description="Helical" evidence="8">
    <location>
        <begin position="321"/>
        <end position="342"/>
    </location>
</feature>
<keyword evidence="4" id="KW-1003">Cell membrane</keyword>
<feature type="transmembrane region" description="Helical" evidence="8">
    <location>
        <begin position="136"/>
        <end position="155"/>
    </location>
</feature>
<dbReference type="Pfam" id="PF01032">
    <property type="entry name" value="FecCD"/>
    <property type="match status" value="1"/>
</dbReference>
<evidence type="ECO:0000256" key="8">
    <source>
        <dbReference type="SAM" id="Phobius"/>
    </source>
</evidence>
<evidence type="ECO:0000256" key="4">
    <source>
        <dbReference type="ARBA" id="ARBA00022475"/>
    </source>
</evidence>
<feature type="transmembrane region" description="Helical" evidence="8">
    <location>
        <begin position="71"/>
        <end position="91"/>
    </location>
</feature>
<dbReference type="SUPFAM" id="SSF81345">
    <property type="entry name" value="ABC transporter involved in vitamin B12 uptake, BtuC"/>
    <property type="match status" value="1"/>
</dbReference>
<dbReference type="GO" id="GO:0033214">
    <property type="term" value="P:siderophore-iron import into cell"/>
    <property type="evidence" value="ECO:0007669"/>
    <property type="project" value="TreeGrafter"/>
</dbReference>
<keyword evidence="3" id="KW-0813">Transport</keyword>
<evidence type="ECO:0000256" key="1">
    <source>
        <dbReference type="ARBA" id="ARBA00004651"/>
    </source>
</evidence>
<keyword evidence="5 8" id="KW-0812">Transmembrane</keyword>
<comment type="subcellular location">
    <subcellularLocation>
        <location evidence="1">Cell membrane</location>
        <topology evidence="1">Multi-pass membrane protein</topology>
    </subcellularLocation>
</comment>
<evidence type="ECO:0000313" key="9">
    <source>
        <dbReference type="EMBL" id="QRG05728.1"/>
    </source>
</evidence>
<dbReference type="GO" id="GO:0005886">
    <property type="term" value="C:plasma membrane"/>
    <property type="evidence" value="ECO:0007669"/>
    <property type="project" value="UniProtKB-SubCell"/>
</dbReference>
<feature type="transmembrane region" description="Helical" evidence="8">
    <location>
        <begin position="39"/>
        <end position="59"/>
    </location>
</feature>
<feature type="transmembrane region" description="Helical" evidence="8">
    <location>
        <begin position="161"/>
        <end position="182"/>
    </location>
</feature>
<proteinExistence type="inferred from homology"/>